<dbReference type="GO" id="GO:0008270">
    <property type="term" value="F:zinc ion binding"/>
    <property type="evidence" value="ECO:0007669"/>
    <property type="project" value="InterPro"/>
</dbReference>
<keyword evidence="4" id="KW-0238">DNA-binding</keyword>
<keyword evidence="6" id="KW-0539">Nucleus</keyword>
<keyword evidence="3" id="KW-0805">Transcription regulation</keyword>
<dbReference type="Gene3D" id="4.10.240.10">
    <property type="entry name" value="Zn(2)-C6 fungal-type DNA-binding domain"/>
    <property type="match status" value="1"/>
</dbReference>
<dbReference type="Pfam" id="PF00172">
    <property type="entry name" value="Zn_clus"/>
    <property type="match status" value="1"/>
</dbReference>
<accession>A0AAN6NB95</accession>
<dbReference type="AlphaFoldDB" id="A0AAN6NB95"/>
<feature type="coiled-coil region" evidence="7">
    <location>
        <begin position="240"/>
        <end position="267"/>
    </location>
</feature>
<dbReference type="SMART" id="SM00066">
    <property type="entry name" value="GAL4"/>
    <property type="match status" value="1"/>
</dbReference>
<dbReference type="PANTHER" id="PTHR36206">
    <property type="entry name" value="ASPERCRYPTIN BIOSYNTHESIS CLUSTER-SPECIFIC TRANSCRIPTION REGULATOR ATNN-RELATED"/>
    <property type="match status" value="1"/>
</dbReference>
<gene>
    <name evidence="9" type="ORF">QBC46DRAFT_283492</name>
</gene>
<evidence type="ECO:0000256" key="7">
    <source>
        <dbReference type="SAM" id="Coils"/>
    </source>
</evidence>
<keyword evidence="2" id="KW-0862">Zinc</keyword>
<name>A0AAN6NB95_9PEZI</name>
<reference evidence="10" key="1">
    <citation type="journal article" date="2023" name="Mol. Phylogenet. Evol.">
        <title>Genome-scale phylogeny and comparative genomics of the fungal order Sordariales.</title>
        <authorList>
            <person name="Hensen N."/>
            <person name="Bonometti L."/>
            <person name="Westerberg I."/>
            <person name="Brannstrom I.O."/>
            <person name="Guillou S."/>
            <person name="Cros-Aarteil S."/>
            <person name="Calhoun S."/>
            <person name="Haridas S."/>
            <person name="Kuo A."/>
            <person name="Mondo S."/>
            <person name="Pangilinan J."/>
            <person name="Riley R."/>
            <person name="LaButti K."/>
            <person name="Andreopoulos B."/>
            <person name="Lipzen A."/>
            <person name="Chen C."/>
            <person name="Yan M."/>
            <person name="Daum C."/>
            <person name="Ng V."/>
            <person name="Clum A."/>
            <person name="Steindorff A."/>
            <person name="Ohm R.A."/>
            <person name="Martin F."/>
            <person name="Silar P."/>
            <person name="Natvig D.O."/>
            <person name="Lalanne C."/>
            <person name="Gautier V."/>
            <person name="Ament-Velasquez S.L."/>
            <person name="Kruys A."/>
            <person name="Hutchinson M.I."/>
            <person name="Powell A.J."/>
            <person name="Barry K."/>
            <person name="Miller A.N."/>
            <person name="Grigoriev I.V."/>
            <person name="Debuchy R."/>
            <person name="Gladieux P."/>
            <person name="Hiltunen Thoren M."/>
            <person name="Johannesson H."/>
        </authorList>
    </citation>
    <scope>NUCLEOTIDE SEQUENCE [LARGE SCALE GENOMIC DNA]</scope>
    <source>
        <strain evidence="10">CBS 340.73</strain>
    </source>
</reference>
<dbReference type="GO" id="GO:0000981">
    <property type="term" value="F:DNA-binding transcription factor activity, RNA polymerase II-specific"/>
    <property type="evidence" value="ECO:0007669"/>
    <property type="project" value="InterPro"/>
</dbReference>
<evidence type="ECO:0000256" key="5">
    <source>
        <dbReference type="ARBA" id="ARBA00023163"/>
    </source>
</evidence>
<keyword evidence="10" id="KW-1185">Reference proteome</keyword>
<sequence>MPPRKGFPKVKTGCRTCKLRKVKCDEVKPHCARCAAAGRQCGGYDEAGVPQGLSWYRPRQLTAHDEKEGRAFQFFSHMIGPVLSGPMDTYFWTHLVMQFSHFEPAVRHAVVAISSLYEDFHGGSRLMRQKCSNAFAISHYYSAIRRAKSTGDEQLILLVCILFICVEYLQGNVQAALRHCQHGRLIINKDSCRSPWAREHLLPIFRRLGFIPFFFGSKVTPPVPDLTGFDTPVPITFTSIAQAQASLDELRAQATRLHRTKDRSQQRSLLLSLDEWHCRLEELEAALSMSSPDELAVCTMRMEYEVSRICISHAFEPSETAFDLHLDNFQLIVDLARRASQLRQYELPEAVMPATSFTFETGFLPLLYFVVIKCRHLQTRLEALAWMTELSAAKESFLDVGTLYRVGHRLVEIEHDICLDDLGSILDITGALLAPSEDKRVLDARVDHEIEPITEANGAVTYRRTVDFFMRDAAGQRFARGEFITDARPRQRPVGLPNMRCARPIIEVCSEAV</sequence>
<evidence type="ECO:0000313" key="9">
    <source>
        <dbReference type="EMBL" id="KAK3942601.1"/>
    </source>
</evidence>
<dbReference type="CDD" id="cd00067">
    <property type="entry name" value="GAL4"/>
    <property type="match status" value="1"/>
</dbReference>
<dbReference type="Proteomes" id="UP001303473">
    <property type="component" value="Unassembled WGS sequence"/>
</dbReference>
<evidence type="ECO:0000313" key="10">
    <source>
        <dbReference type="Proteomes" id="UP001303473"/>
    </source>
</evidence>
<dbReference type="SUPFAM" id="SSF57701">
    <property type="entry name" value="Zn2/Cys6 DNA-binding domain"/>
    <property type="match status" value="1"/>
</dbReference>
<keyword evidence="5" id="KW-0804">Transcription</keyword>
<dbReference type="PANTHER" id="PTHR36206:SF16">
    <property type="entry name" value="TRANSCRIPTION FACTOR DOMAIN-CONTAINING PROTEIN-RELATED"/>
    <property type="match status" value="1"/>
</dbReference>
<feature type="domain" description="Zn(2)-C6 fungal-type" evidence="8">
    <location>
        <begin position="13"/>
        <end position="41"/>
    </location>
</feature>
<evidence type="ECO:0000256" key="3">
    <source>
        <dbReference type="ARBA" id="ARBA00023015"/>
    </source>
</evidence>
<dbReference type="InterPro" id="IPR052360">
    <property type="entry name" value="Transcr_Regulatory_Proteins"/>
</dbReference>
<organism evidence="9 10">
    <name type="scientific">Diplogelasinospora grovesii</name>
    <dbReference type="NCBI Taxonomy" id="303347"/>
    <lineage>
        <taxon>Eukaryota</taxon>
        <taxon>Fungi</taxon>
        <taxon>Dikarya</taxon>
        <taxon>Ascomycota</taxon>
        <taxon>Pezizomycotina</taxon>
        <taxon>Sordariomycetes</taxon>
        <taxon>Sordariomycetidae</taxon>
        <taxon>Sordariales</taxon>
        <taxon>Diplogelasinosporaceae</taxon>
        <taxon>Diplogelasinospora</taxon>
    </lineage>
</organism>
<dbReference type="InterPro" id="IPR001138">
    <property type="entry name" value="Zn2Cys6_DnaBD"/>
</dbReference>
<dbReference type="PROSITE" id="PS50048">
    <property type="entry name" value="ZN2_CY6_FUNGAL_2"/>
    <property type="match status" value="1"/>
</dbReference>
<keyword evidence="7" id="KW-0175">Coiled coil</keyword>
<dbReference type="GO" id="GO:0003677">
    <property type="term" value="F:DNA binding"/>
    <property type="evidence" value="ECO:0007669"/>
    <property type="project" value="UniProtKB-KW"/>
</dbReference>
<dbReference type="InterPro" id="IPR036864">
    <property type="entry name" value="Zn2-C6_fun-type_DNA-bd_sf"/>
</dbReference>
<dbReference type="PROSITE" id="PS00463">
    <property type="entry name" value="ZN2_CY6_FUNGAL_1"/>
    <property type="match status" value="1"/>
</dbReference>
<comment type="caution">
    <text evidence="9">The sequence shown here is derived from an EMBL/GenBank/DDBJ whole genome shotgun (WGS) entry which is preliminary data.</text>
</comment>
<dbReference type="EMBL" id="MU853772">
    <property type="protein sequence ID" value="KAK3942601.1"/>
    <property type="molecule type" value="Genomic_DNA"/>
</dbReference>
<protein>
    <submittedName>
        <fullName evidence="9">C6 zinc finger domain protein</fullName>
    </submittedName>
</protein>
<proteinExistence type="predicted"/>
<evidence type="ECO:0000256" key="6">
    <source>
        <dbReference type="ARBA" id="ARBA00023242"/>
    </source>
</evidence>
<evidence type="ECO:0000256" key="4">
    <source>
        <dbReference type="ARBA" id="ARBA00023125"/>
    </source>
</evidence>
<evidence type="ECO:0000256" key="1">
    <source>
        <dbReference type="ARBA" id="ARBA00022723"/>
    </source>
</evidence>
<evidence type="ECO:0000259" key="8">
    <source>
        <dbReference type="PROSITE" id="PS50048"/>
    </source>
</evidence>
<keyword evidence="1" id="KW-0479">Metal-binding</keyword>
<evidence type="ECO:0000256" key="2">
    <source>
        <dbReference type="ARBA" id="ARBA00022833"/>
    </source>
</evidence>